<reference evidence="1 2" key="1">
    <citation type="submission" date="2009-04" db="EMBL/GenBank/DDBJ databases">
        <authorList>
            <person name="Sebastian Y."/>
            <person name="Madupu R."/>
            <person name="Durkin A.S."/>
            <person name="Torralba M."/>
            <person name="Methe B."/>
            <person name="Sutton G.G."/>
            <person name="Strausberg R.L."/>
            <person name="Nelson K.E."/>
        </authorList>
    </citation>
    <scope>NUCLEOTIDE SEQUENCE [LARGE SCALE GENOMIC DNA]</scope>
    <source>
        <strain evidence="1 2">60-3</strain>
    </source>
</reference>
<evidence type="ECO:0000313" key="1">
    <source>
        <dbReference type="EMBL" id="EEK17592.1"/>
    </source>
</evidence>
<comment type="caution">
    <text evidence="1">The sequence shown here is derived from an EMBL/GenBank/DDBJ whole genome shotgun (WGS) entry which is preliminary data.</text>
</comment>
<dbReference type="Proteomes" id="UP000003303">
    <property type="component" value="Unassembled WGS sequence"/>
</dbReference>
<accession>C2M9Q3</accession>
<dbReference type="STRING" id="596327.PORUE0001_0203"/>
<organism evidence="1 2">
    <name type="scientific">Porphyromonas uenonis 60-3</name>
    <dbReference type="NCBI Taxonomy" id="596327"/>
    <lineage>
        <taxon>Bacteria</taxon>
        <taxon>Pseudomonadati</taxon>
        <taxon>Bacteroidota</taxon>
        <taxon>Bacteroidia</taxon>
        <taxon>Bacteroidales</taxon>
        <taxon>Porphyromonadaceae</taxon>
        <taxon>Porphyromonas</taxon>
    </lineage>
</organism>
<name>C2M9Q3_9PORP</name>
<protein>
    <submittedName>
        <fullName evidence="1">Putative ACR, COG1399</fullName>
    </submittedName>
</protein>
<dbReference type="Pfam" id="PF02620">
    <property type="entry name" value="YceD"/>
    <property type="match status" value="1"/>
</dbReference>
<dbReference type="OrthoDB" id="1524821at2"/>
<dbReference type="eggNOG" id="COG1399">
    <property type="taxonomic scope" value="Bacteria"/>
</dbReference>
<gene>
    <name evidence="1" type="ORF">PORUE0001_0203</name>
</gene>
<keyword evidence="2" id="KW-1185">Reference proteome</keyword>
<sequence>MSHGGRYTIHLKGLPQGVSTEDFVVESAFLESRPTFDLSGGPVVCTIRVDRVGETYDLLLTLAGSVQTHCDRCLAPLEMRIDISQHLVVKLGDQYEEVSDEEIIVPHNSPSLDCADLIYDLIVLSLPISRMHPEGACAKDMQAILDNLDATAEEETDGRWAALSTLRDSLQQEKDK</sequence>
<dbReference type="EMBL" id="ACLR01000034">
    <property type="protein sequence ID" value="EEK17592.1"/>
    <property type="molecule type" value="Genomic_DNA"/>
</dbReference>
<proteinExistence type="predicted"/>
<dbReference type="AlphaFoldDB" id="C2M9Q3"/>
<evidence type="ECO:0000313" key="2">
    <source>
        <dbReference type="Proteomes" id="UP000003303"/>
    </source>
</evidence>
<dbReference type="InterPro" id="IPR003772">
    <property type="entry name" value="YceD"/>
</dbReference>